<dbReference type="EMBL" id="SOYS01000001">
    <property type="protein sequence ID" value="NIY46439.1"/>
    <property type="molecule type" value="Genomic_DNA"/>
</dbReference>
<keyword evidence="2" id="KW-1185">Reference proteome</keyword>
<gene>
    <name evidence="1" type="ORF">E2L00_02595</name>
</gene>
<evidence type="ECO:0000313" key="1">
    <source>
        <dbReference type="EMBL" id="NIY46439.1"/>
    </source>
</evidence>
<accession>A0ABX0VI68</accession>
<proteinExistence type="predicted"/>
<name>A0ABX0VI68_9ENTR</name>
<reference evidence="1 2" key="1">
    <citation type="journal article" date="2020" name="Microorganisms">
        <title>Polyphasic Characterisation of Cedecea colo sp. nov., a New Enteric Bacterium Isolated from the Koala Hindgut.</title>
        <authorList>
            <person name="Boath J.M."/>
            <person name="Dakhal S."/>
            <person name="Van T.T.H."/>
            <person name="Moore R.J."/>
            <person name="Dekiwadia C."/>
            <person name="Macreadie I.G."/>
        </authorList>
    </citation>
    <scope>NUCLEOTIDE SEQUENCE [LARGE SCALE GENOMIC DNA]</scope>
    <source>
        <strain evidence="1 2">ZA</strain>
    </source>
</reference>
<dbReference type="RefSeq" id="WP_167606552.1">
    <property type="nucleotide sequence ID" value="NZ_SOYS01000001.1"/>
</dbReference>
<protein>
    <submittedName>
        <fullName evidence="1">Uncharacterized protein</fullName>
    </submittedName>
</protein>
<dbReference type="Proteomes" id="UP000697927">
    <property type="component" value="Unassembled WGS sequence"/>
</dbReference>
<evidence type="ECO:0000313" key="2">
    <source>
        <dbReference type="Proteomes" id="UP000697927"/>
    </source>
</evidence>
<sequence length="177" mass="19529">MKIACLGWGSLIWKPGELPLAGEWHPDGPAMPVEFSRVGDGGELATVVCMNAPLVQVYWALLSADTIQQAALSLREREQIPASREDGVGSLILSGKPTGILARWVAEKKLDAVIWTALPPRFNGLEGRIPCTEDALAYLSSLEGEKRQHAQDYMKKVPAEFDTPYRKVIREQLGWDC</sequence>
<comment type="caution">
    <text evidence="1">The sequence shown here is derived from an EMBL/GenBank/DDBJ whole genome shotgun (WGS) entry which is preliminary data.</text>
</comment>
<organism evidence="1 2">
    <name type="scientific">Cedecea colo</name>
    <dbReference type="NCBI Taxonomy" id="2552946"/>
    <lineage>
        <taxon>Bacteria</taxon>
        <taxon>Pseudomonadati</taxon>
        <taxon>Pseudomonadota</taxon>
        <taxon>Gammaproteobacteria</taxon>
        <taxon>Enterobacterales</taxon>
        <taxon>Enterobacteriaceae</taxon>
        <taxon>Cedecea</taxon>
    </lineage>
</organism>